<proteinExistence type="predicted"/>
<dbReference type="KEGG" id="mlv:CVS47_02279"/>
<dbReference type="RefSeq" id="WP_127096173.1">
    <property type="nucleotide sequence ID" value="NZ_JBHTMW010000008.1"/>
</dbReference>
<feature type="signal peptide" evidence="1">
    <location>
        <begin position="1"/>
        <end position="31"/>
    </location>
</feature>
<evidence type="ECO:0008006" key="4">
    <source>
        <dbReference type="Google" id="ProtNLM"/>
    </source>
</evidence>
<protein>
    <recommendedName>
        <fullName evidence="4">Fibronectin type-III domain-containing protein</fullName>
    </recommendedName>
</protein>
<sequence>MSDARNRRARTFLAAALVGALIVTAPSTASALWSASATAPSIPAQGGALAQPAVSCQTLTTGGSHAHLTWPAVAGATGYTIAYRTATSAPTGSTAIAAGANPSYDVRGNLLSNLVVLLGTLLAGGSVYVTVTATNGTWTSPVSTGTPVALSSVLGGLLGGIRCS</sequence>
<dbReference type="AlphaFoldDB" id="A0A3S9WC44"/>
<dbReference type="Gene3D" id="2.60.40.10">
    <property type="entry name" value="Immunoglobulins"/>
    <property type="match status" value="1"/>
</dbReference>
<accession>A0A3S9WC44</accession>
<feature type="chain" id="PRO_5019500886" description="Fibronectin type-III domain-containing protein" evidence="1">
    <location>
        <begin position="32"/>
        <end position="164"/>
    </location>
</feature>
<dbReference type="EMBL" id="CP031423">
    <property type="protein sequence ID" value="AZS37638.1"/>
    <property type="molecule type" value="Genomic_DNA"/>
</dbReference>
<keyword evidence="1" id="KW-0732">Signal</keyword>
<keyword evidence="3" id="KW-1185">Reference proteome</keyword>
<name>A0A3S9WC44_9MICO</name>
<gene>
    <name evidence="2" type="ORF">CVS47_02279</name>
</gene>
<reference evidence="2 3" key="1">
    <citation type="submission" date="2018-08" db="EMBL/GenBank/DDBJ databases">
        <title>Microbacterium lemovicicum sp. nov., a bacterium isolated from a natural uranium-rich soil.</title>
        <authorList>
            <person name="ORTET P."/>
        </authorList>
    </citation>
    <scope>NUCLEOTIDE SEQUENCE [LARGE SCALE GENOMIC DNA]</scope>
    <source>
        <strain evidence="2 3">Viu22</strain>
    </source>
</reference>
<organism evidence="2 3">
    <name type="scientific">Microbacterium lemovicicum</name>
    <dbReference type="NCBI Taxonomy" id="1072463"/>
    <lineage>
        <taxon>Bacteria</taxon>
        <taxon>Bacillati</taxon>
        <taxon>Actinomycetota</taxon>
        <taxon>Actinomycetes</taxon>
        <taxon>Micrococcales</taxon>
        <taxon>Microbacteriaceae</taxon>
        <taxon>Microbacterium</taxon>
    </lineage>
</organism>
<dbReference type="InterPro" id="IPR013783">
    <property type="entry name" value="Ig-like_fold"/>
</dbReference>
<dbReference type="InterPro" id="IPR036116">
    <property type="entry name" value="FN3_sf"/>
</dbReference>
<evidence type="ECO:0000256" key="1">
    <source>
        <dbReference type="SAM" id="SignalP"/>
    </source>
</evidence>
<evidence type="ECO:0000313" key="3">
    <source>
        <dbReference type="Proteomes" id="UP000276888"/>
    </source>
</evidence>
<dbReference type="SUPFAM" id="SSF49265">
    <property type="entry name" value="Fibronectin type III"/>
    <property type="match status" value="1"/>
</dbReference>
<dbReference type="GO" id="GO:0005975">
    <property type="term" value="P:carbohydrate metabolic process"/>
    <property type="evidence" value="ECO:0007669"/>
    <property type="project" value="UniProtKB-ARBA"/>
</dbReference>
<evidence type="ECO:0000313" key="2">
    <source>
        <dbReference type="EMBL" id="AZS37638.1"/>
    </source>
</evidence>
<dbReference type="Proteomes" id="UP000276888">
    <property type="component" value="Chromosome"/>
</dbReference>